<dbReference type="AlphaFoldDB" id="A0AAN8X8Y2"/>
<evidence type="ECO:0000256" key="1">
    <source>
        <dbReference type="SAM" id="MobiDB-lite"/>
    </source>
</evidence>
<evidence type="ECO:0000313" key="2">
    <source>
        <dbReference type="EMBL" id="KAK7076653.1"/>
    </source>
</evidence>
<feature type="compositionally biased region" description="Polar residues" evidence="1">
    <location>
        <begin position="97"/>
        <end position="109"/>
    </location>
</feature>
<comment type="caution">
    <text evidence="2">The sequence shown here is derived from an EMBL/GenBank/DDBJ whole genome shotgun (WGS) entry which is preliminary data.</text>
</comment>
<reference evidence="2 3" key="1">
    <citation type="submission" date="2023-11" db="EMBL/GenBank/DDBJ databases">
        <title>Halocaridina rubra genome assembly.</title>
        <authorList>
            <person name="Smith C."/>
        </authorList>
    </citation>
    <scope>NUCLEOTIDE SEQUENCE [LARGE SCALE GENOMIC DNA]</scope>
    <source>
        <strain evidence="2">EP-1</strain>
        <tissue evidence="2">Whole</tissue>
    </source>
</reference>
<evidence type="ECO:0000313" key="3">
    <source>
        <dbReference type="Proteomes" id="UP001381693"/>
    </source>
</evidence>
<dbReference type="Proteomes" id="UP001381693">
    <property type="component" value="Unassembled WGS sequence"/>
</dbReference>
<protein>
    <submittedName>
        <fullName evidence="2">Uncharacterized protein</fullName>
    </submittedName>
</protein>
<gene>
    <name evidence="2" type="ORF">SK128_005397</name>
</gene>
<organism evidence="2 3">
    <name type="scientific">Halocaridina rubra</name>
    <name type="common">Hawaiian red shrimp</name>
    <dbReference type="NCBI Taxonomy" id="373956"/>
    <lineage>
        <taxon>Eukaryota</taxon>
        <taxon>Metazoa</taxon>
        <taxon>Ecdysozoa</taxon>
        <taxon>Arthropoda</taxon>
        <taxon>Crustacea</taxon>
        <taxon>Multicrustacea</taxon>
        <taxon>Malacostraca</taxon>
        <taxon>Eumalacostraca</taxon>
        <taxon>Eucarida</taxon>
        <taxon>Decapoda</taxon>
        <taxon>Pleocyemata</taxon>
        <taxon>Caridea</taxon>
        <taxon>Atyoidea</taxon>
        <taxon>Atyidae</taxon>
        <taxon>Halocaridina</taxon>
    </lineage>
</organism>
<sequence length="176" mass="19551">MARGFEDLHVFFTTTKLTSDYLPQSPHHSAIMRQSMSSSLIKESVTFTTDFVRKIPLDNINMTVEPPKEPLASSGVYSPPIFSRRYPNNHDSDIHSKSPSMEDSFTSSQLPKNTCSRPLLNAPSPNLGGNFSNNNKLPEVDGSKCRAFWARSSAVILAFHKWLNVVTPGEVPELKG</sequence>
<proteinExistence type="predicted"/>
<feature type="region of interest" description="Disordered" evidence="1">
    <location>
        <begin position="88"/>
        <end position="109"/>
    </location>
</feature>
<name>A0AAN8X8Y2_HALRR</name>
<keyword evidence="3" id="KW-1185">Reference proteome</keyword>
<accession>A0AAN8X8Y2</accession>
<dbReference type="EMBL" id="JAXCGZ010009589">
    <property type="protein sequence ID" value="KAK7076653.1"/>
    <property type="molecule type" value="Genomic_DNA"/>
</dbReference>